<dbReference type="EMBL" id="QXJC01000007">
    <property type="protein sequence ID" value="RID97426.1"/>
    <property type="molecule type" value="Genomic_DNA"/>
</dbReference>
<dbReference type="OrthoDB" id="5966585at2"/>
<dbReference type="SUPFAM" id="SSF103473">
    <property type="entry name" value="MFS general substrate transporter"/>
    <property type="match status" value="1"/>
</dbReference>
<feature type="transmembrane region" description="Helical" evidence="6">
    <location>
        <begin position="371"/>
        <end position="388"/>
    </location>
</feature>
<accession>A0A398CCV0</accession>
<evidence type="ECO:0000256" key="5">
    <source>
        <dbReference type="ARBA" id="ARBA00023136"/>
    </source>
</evidence>
<dbReference type="InterPro" id="IPR020846">
    <property type="entry name" value="MFS_dom"/>
</dbReference>
<feature type="transmembrane region" description="Helical" evidence="6">
    <location>
        <begin position="217"/>
        <end position="234"/>
    </location>
</feature>
<evidence type="ECO:0000256" key="3">
    <source>
        <dbReference type="ARBA" id="ARBA00022692"/>
    </source>
</evidence>
<dbReference type="InterPro" id="IPR011701">
    <property type="entry name" value="MFS"/>
</dbReference>
<feature type="transmembrane region" description="Helical" evidence="6">
    <location>
        <begin position="132"/>
        <end position="154"/>
    </location>
</feature>
<keyword evidence="5 6" id="KW-0472">Membrane</keyword>
<keyword evidence="4 6" id="KW-1133">Transmembrane helix</keyword>
<evidence type="ECO:0000259" key="7">
    <source>
        <dbReference type="PROSITE" id="PS50850"/>
    </source>
</evidence>
<dbReference type="Proteomes" id="UP000266302">
    <property type="component" value="Unassembled WGS sequence"/>
</dbReference>
<reference evidence="8 9" key="1">
    <citation type="submission" date="2018-09" db="EMBL/GenBank/DDBJ databases">
        <title>Draft genome of Simplicispira sp. NY-02.</title>
        <authorList>
            <person name="Im W.T."/>
        </authorList>
    </citation>
    <scope>NUCLEOTIDE SEQUENCE [LARGE SCALE GENOMIC DNA]</scope>
    <source>
        <strain evidence="8 9">NY-02</strain>
    </source>
</reference>
<name>A0A398CCV0_9BURK</name>
<feature type="transmembrane region" description="Helical" evidence="6">
    <location>
        <begin position="73"/>
        <end position="96"/>
    </location>
</feature>
<evidence type="ECO:0000313" key="8">
    <source>
        <dbReference type="EMBL" id="RID97426.1"/>
    </source>
</evidence>
<feature type="transmembrane region" description="Helical" evidence="6">
    <location>
        <begin position="310"/>
        <end position="334"/>
    </location>
</feature>
<keyword evidence="9" id="KW-1185">Reference proteome</keyword>
<keyword evidence="2" id="KW-1003">Cell membrane</keyword>
<evidence type="ECO:0000256" key="1">
    <source>
        <dbReference type="ARBA" id="ARBA00004651"/>
    </source>
</evidence>
<dbReference type="RefSeq" id="WP_119110094.1">
    <property type="nucleotide sequence ID" value="NZ_QXJC01000007.1"/>
</dbReference>
<comment type="caution">
    <text evidence="8">The sequence shown here is derived from an EMBL/GenBank/DDBJ whole genome shotgun (WGS) entry which is preliminary data.</text>
</comment>
<proteinExistence type="predicted"/>
<protein>
    <submittedName>
        <fullName evidence="8">MFS transporter</fullName>
    </submittedName>
</protein>
<dbReference type="GO" id="GO:0005886">
    <property type="term" value="C:plasma membrane"/>
    <property type="evidence" value="ECO:0007669"/>
    <property type="project" value="UniProtKB-SubCell"/>
</dbReference>
<evidence type="ECO:0000256" key="2">
    <source>
        <dbReference type="ARBA" id="ARBA00022475"/>
    </source>
</evidence>
<feature type="transmembrane region" description="Helical" evidence="6">
    <location>
        <begin position="281"/>
        <end position="304"/>
    </location>
</feature>
<evidence type="ECO:0000256" key="4">
    <source>
        <dbReference type="ARBA" id="ARBA00022989"/>
    </source>
</evidence>
<evidence type="ECO:0000313" key="9">
    <source>
        <dbReference type="Proteomes" id="UP000266302"/>
    </source>
</evidence>
<comment type="subcellular location">
    <subcellularLocation>
        <location evidence="1">Cell membrane</location>
        <topology evidence="1">Multi-pass membrane protein</topology>
    </subcellularLocation>
</comment>
<dbReference type="InterPro" id="IPR036259">
    <property type="entry name" value="MFS_trans_sf"/>
</dbReference>
<dbReference type="AlphaFoldDB" id="A0A398CCV0"/>
<organism evidence="8 9">
    <name type="scientific">Simplicispira hankyongi</name>
    <dbReference type="NCBI Taxonomy" id="2315688"/>
    <lineage>
        <taxon>Bacteria</taxon>
        <taxon>Pseudomonadati</taxon>
        <taxon>Pseudomonadota</taxon>
        <taxon>Betaproteobacteria</taxon>
        <taxon>Burkholderiales</taxon>
        <taxon>Comamonadaceae</taxon>
        <taxon>Simplicispira</taxon>
    </lineage>
</organism>
<feature type="domain" description="Major facilitator superfamily (MFS) profile" evidence="7">
    <location>
        <begin position="1"/>
        <end position="396"/>
    </location>
</feature>
<dbReference type="Pfam" id="PF07690">
    <property type="entry name" value="MFS_1"/>
    <property type="match status" value="1"/>
</dbReference>
<sequence>MQPLTRDVLLLGSGQLLSYASSYYLPALLAAPMASATATPLPWVLAAFSLALVVSALIGPMAGRCIDRHGGRLVLLLSNLLFAAGLLALACAQGPVSLLAAWALLGLAMGAGLYEAAFSALVGLYGQKARGGITGITLLGGFASTLGWPLTAWMEAHWGWRGACLGWAALHLLVGLPLHAWLSRPKRAARSQPLPHGTHAPLPMSESRAVAAPPEHAWRTTLLLSLVFAIAWFGSTSLGTHLPQVLQLTGLTLTQAIAIASLVGPAQVAGRLIDFGLRRRFPALLSAKLATLAHPVGAALLLLLGAPAALAFTLLHGAGIGVLTIAKGTLPLLYFGAHGYGERQGLLMLPARIGQALAPVVFSLLLQRLGVAALLVTSGLGLLAWLALRALGEPPARLGTPSA</sequence>
<feature type="transmembrane region" description="Helical" evidence="6">
    <location>
        <begin position="160"/>
        <end position="182"/>
    </location>
</feature>
<dbReference type="PANTHER" id="PTHR43124:SF3">
    <property type="entry name" value="CHLORAMPHENICOL EFFLUX PUMP RV0191"/>
    <property type="match status" value="1"/>
</dbReference>
<dbReference type="PROSITE" id="PS50850">
    <property type="entry name" value="MFS"/>
    <property type="match status" value="1"/>
</dbReference>
<feature type="transmembrane region" description="Helical" evidence="6">
    <location>
        <begin position="102"/>
        <end position="125"/>
    </location>
</feature>
<dbReference type="InterPro" id="IPR050189">
    <property type="entry name" value="MFS_Efflux_Transporters"/>
</dbReference>
<dbReference type="Gene3D" id="1.20.1250.20">
    <property type="entry name" value="MFS general substrate transporter like domains"/>
    <property type="match status" value="1"/>
</dbReference>
<dbReference type="PANTHER" id="PTHR43124">
    <property type="entry name" value="PURINE EFFLUX PUMP PBUE"/>
    <property type="match status" value="1"/>
</dbReference>
<gene>
    <name evidence="8" type="ORF">D3F03_14290</name>
</gene>
<keyword evidence="3 6" id="KW-0812">Transmembrane</keyword>
<evidence type="ECO:0000256" key="6">
    <source>
        <dbReference type="SAM" id="Phobius"/>
    </source>
</evidence>
<dbReference type="GO" id="GO:0022857">
    <property type="term" value="F:transmembrane transporter activity"/>
    <property type="evidence" value="ECO:0007669"/>
    <property type="project" value="InterPro"/>
</dbReference>
<feature type="transmembrane region" description="Helical" evidence="6">
    <location>
        <begin position="40"/>
        <end position="61"/>
    </location>
</feature>